<reference evidence="2" key="1">
    <citation type="journal article" date="2015" name="Nat. Genet.">
        <title>The genome and transcriptome of the zoonotic hookworm Ancylostoma ceylanicum identify infection-specific gene families.</title>
        <authorList>
            <person name="Schwarz E.M."/>
            <person name="Hu Y."/>
            <person name="Antoshechkin I."/>
            <person name="Miller M.M."/>
            <person name="Sternberg P.W."/>
            <person name="Aroian R.V."/>
        </authorList>
    </citation>
    <scope>NUCLEOTIDE SEQUENCE</scope>
    <source>
        <strain evidence="2">HY135</strain>
    </source>
</reference>
<evidence type="ECO:0000313" key="1">
    <source>
        <dbReference type="EMBL" id="EYC44598.1"/>
    </source>
</evidence>
<dbReference type="AlphaFoldDB" id="A0A016X038"/>
<name>A0A016X038_9BILA</name>
<keyword evidence="2" id="KW-1185">Reference proteome</keyword>
<comment type="caution">
    <text evidence="1">The sequence shown here is derived from an EMBL/GenBank/DDBJ whole genome shotgun (WGS) entry which is preliminary data.</text>
</comment>
<proteinExistence type="predicted"/>
<dbReference type="Proteomes" id="UP000024635">
    <property type="component" value="Unassembled WGS sequence"/>
</dbReference>
<evidence type="ECO:0000313" key="2">
    <source>
        <dbReference type="Proteomes" id="UP000024635"/>
    </source>
</evidence>
<accession>A0A016X038</accession>
<protein>
    <submittedName>
        <fullName evidence="1">Uncharacterized protein</fullName>
    </submittedName>
</protein>
<sequence>MYGTSKYETIFGVIEILTCPPLLTHLNDSTWTSSKFSFWNPSHFRIAALEECYHQMKFFMEFAFVHSQNIAADRCPPEMRELIMSGRIIIFNIRISSSPGKLTNITV</sequence>
<organism evidence="1 2">
    <name type="scientific">Ancylostoma ceylanicum</name>
    <dbReference type="NCBI Taxonomy" id="53326"/>
    <lineage>
        <taxon>Eukaryota</taxon>
        <taxon>Metazoa</taxon>
        <taxon>Ecdysozoa</taxon>
        <taxon>Nematoda</taxon>
        <taxon>Chromadorea</taxon>
        <taxon>Rhabditida</taxon>
        <taxon>Rhabditina</taxon>
        <taxon>Rhabditomorpha</taxon>
        <taxon>Strongyloidea</taxon>
        <taxon>Ancylostomatidae</taxon>
        <taxon>Ancylostomatinae</taxon>
        <taxon>Ancylostoma</taxon>
    </lineage>
</organism>
<dbReference type="EMBL" id="JARK01000056">
    <property type="protein sequence ID" value="EYC44598.1"/>
    <property type="molecule type" value="Genomic_DNA"/>
</dbReference>
<gene>
    <name evidence="1" type="primary">Acey_s0456.g1784</name>
    <name evidence="1" type="ORF">Y032_0456g1784</name>
</gene>